<gene>
    <name evidence="2" type="ORF">PanWU01x14_030260</name>
</gene>
<dbReference type="EMBL" id="JXTB01000015">
    <property type="protein sequence ID" value="PON77017.1"/>
    <property type="molecule type" value="Genomic_DNA"/>
</dbReference>
<comment type="caution">
    <text evidence="2">The sequence shown here is derived from an EMBL/GenBank/DDBJ whole genome shotgun (WGS) entry which is preliminary data.</text>
</comment>
<organism evidence="2 3">
    <name type="scientific">Parasponia andersonii</name>
    <name type="common">Sponia andersonii</name>
    <dbReference type="NCBI Taxonomy" id="3476"/>
    <lineage>
        <taxon>Eukaryota</taxon>
        <taxon>Viridiplantae</taxon>
        <taxon>Streptophyta</taxon>
        <taxon>Embryophyta</taxon>
        <taxon>Tracheophyta</taxon>
        <taxon>Spermatophyta</taxon>
        <taxon>Magnoliopsida</taxon>
        <taxon>eudicotyledons</taxon>
        <taxon>Gunneridae</taxon>
        <taxon>Pentapetalae</taxon>
        <taxon>rosids</taxon>
        <taxon>fabids</taxon>
        <taxon>Rosales</taxon>
        <taxon>Cannabaceae</taxon>
        <taxon>Parasponia</taxon>
    </lineage>
</organism>
<name>A0A2P5DUR6_PARAD</name>
<reference evidence="3" key="1">
    <citation type="submission" date="2016-06" db="EMBL/GenBank/DDBJ databases">
        <title>Parallel loss of symbiosis genes in relatives of nitrogen-fixing non-legume Parasponia.</title>
        <authorList>
            <person name="Van Velzen R."/>
            <person name="Holmer R."/>
            <person name="Bu F."/>
            <person name="Rutten L."/>
            <person name="Van Zeijl A."/>
            <person name="Liu W."/>
            <person name="Santuari L."/>
            <person name="Cao Q."/>
            <person name="Sharma T."/>
            <person name="Shen D."/>
            <person name="Roswanjaya Y."/>
            <person name="Wardhani T."/>
            <person name="Kalhor M.S."/>
            <person name="Jansen J."/>
            <person name="Van den Hoogen J."/>
            <person name="Gungor B."/>
            <person name="Hartog M."/>
            <person name="Hontelez J."/>
            <person name="Verver J."/>
            <person name="Yang W.-C."/>
            <person name="Schijlen E."/>
            <person name="Repin R."/>
            <person name="Schilthuizen M."/>
            <person name="Schranz E."/>
            <person name="Heidstra R."/>
            <person name="Miyata K."/>
            <person name="Fedorova E."/>
            <person name="Kohlen W."/>
            <person name="Bisseling T."/>
            <person name="Smit S."/>
            <person name="Geurts R."/>
        </authorList>
    </citation>
    <scope>NUCLEOTIDE SEQUENCE [LARGE SCALE GENOMIC DNA]</scope>
    <source>
        <strain evidence="3">cv. WU1-14</strain>
    </source>
</reference>
<dbReference type="PANTHER" id="PTHR11439">
    <property type="entry name" value="GAG-POL-RELATED RETROTRANSPOSON"/>
    <property type="match status" value="1"/>
</dbReference>
<keyword evidence="3" id="KW-1185">Reference proteome</keyword>
<evidence type="ECO:0000313" key="3">
    <source>
        <dbReference type="Proteomes" id="UP000237105"/>
    </source>
</evidence>
<protein>
    <submittedName>
        <fullName evidence="2">Uncharacterized protein</fullName>
    </submittedName>
</protein>
<sequence>MRCVLYASAVGGFMYVMLYTSLTSICYAVGIVSHFQSNLGLVHWVTVKHILMYLRRLRNYMLVYSSKDMIPVNYIDFDFQSDKDTQKSISSLVFIFYGRDIV</sequence>
<proteinExistence type="predicted"/>
<keyword evidence="1" id="KW-1133">Transmembrane helix</keyword>
<dbReference type="Proteomes" id="UP000237105">
    <property type="component" value="Unassembled WGS sequence"/>
</dbReference>
<keyword evidence="1" id="KW-0812">Transmembrane</keyword>
<evidence type="ECO:0000256" key="1">
    <source>
        <dbReference type="SAM" id="Phobius"/>
    </source>
</evidence>
<dbReference type="OrthoDB" id="1645289at2759"/>
<evidence type="ECO:0000313" key="2">
    <source>
        <dbReference type="EMBL" id="PON77017.1"/>
    </source>
</evidence>
<keyword evidence="1" id="KW-0472">Membrane</keyword>
<dbReference type="PANTHER" id="PTHR11439:SF467">
    <property type="entry name" value="INTEGRASE CATALYTIC DOMAIN-CONTAINING PROTEIN"/>
    <property type="match status" value="1"/>
</dbReference>
<feature type="transmembrane region" description="Helical" evidence="1">
    <location>
        <begin position="12"/>
        <end position="35"/>
    </location>
</feature>
<dbReference type="AlphaFoldDB" id="A0A2P5DUR6"/>
<accession>A0A2P5DUR6</accession>